<dbReference type="CDD" id="cd00075">
    <property type="entry name" value="HATPase"/>
    <property type="match status" value="1"/>
</dbReference>
<keyword evidence="5 8" id="KW-0418">Kinase</keyword>
<evidence type="ECO:0000256" key="6">
    <source>
        <dbReference type="SAM" id="Phobius"/>
    </source>
</evidence>
<sequence length="427" mass="48515">MTLRAQTLRLGIVIATVVIATIICFQLVWLNKIYRLEQKQFDHAIARAVRSLYDDIGLKINADFNLSQLIETPDSRTFFIRLDSLPTTDSLGSLVRDELENEGVFTNTYVGLYDGRRRAYTDTAFLPSPTAPRVTSLRLPEPAGRHDYLTLFFPFRDQYVLSLMHLWIIASVVLLIVLLLLGFSLYYFYRQKFLNETQRDFVNNFTHEFKTPLSVITLAAEVLEGPNIADKPDKLLRYATVIKEQTVHLQHQIERLLQHAHAESQLLHLNKRPVNLHELVTQAIDNLEPLAAAKNAEVQCALDARHFMLEGDPAYLLIVITNLLENGLKYADQPKLRVSTRNENGSVLLSVKDNGRGIEKRYLDRIFHKFYRVPTGDEAPARGFGLGLAFVKRIVQAHHGRIIVQSIPGVGSEFVVKLQTANNSHHG</sequence>
<proteinExistence type="predicted"/>
<dbReference type="InterPro" id="IPR036097">
    <property type="entry name" value="HisK_dim/P_sf"/>
</dbReference>
<dbReference type="EMBL" id="SKFH01000009">
    <property type="protein sequence ID" value="TCZ72985.1"/>
    <property type="molecule type" value="Genomic_DNA"/>
</dbReference>
<evidence type="ECO:0000256" key="2">
    <source>
        <dbReference type="ARBA" id="ARBA00012438"/>
    </source>
</evidence>
<evidence type="ECO:0000256" key="5">
    <source>
        <dbReference type="ARBA" id="ARBA00022777"/>
    </source>
</evidence>
<keyword evidence="6" id="KW-0812">Transmembrane</keyword>
<feature type="domain" description="Histidine kinase" evidence="7">
    <location>
        <begin position="204"/>
        <end position="422"/>
    </location>
</feature>
<dbReference type="PANTHER" id="PTHR43547">
    <property type="entry name" value="TWO-COMPONENT HISTIDINE KINASE"/>
    <property type="match status" value="1"/>
</dbReference>
<dbReference type="Gene3D" id="1.10.287.130">
    <property type="match status" value="1"/>
</dbReference>
<dbReference type="EC" id="2.7.13.3" evidence="2"/>
<dbReference type="RefSeq" id="WP_131851620.1">
    <property type="nucleotide sequence ID" value="NZ_SKFH01000009.1"/>
</dbReference>
<dbReference type="InterPro" id="IPR003661">
    <property type="entry name" value="HisK_dim/P_dom"/>
</dbReference>
<gene>
    <name evidence="8" type="ORF">E0486_07940</name>
</gene>
<dbReference type="Proteomes" id="UP000295164">
    <property type="component" value="Unassembled WGS sequence"/>
</dbReference>
<dbReference type="Pfam" id="PF02518">
    <property type="entry name" value="HATPase_c"/>
    <property type="match status" value="1"/>
</dbReference>
<evidence type="ECO:0000313" key="9">
    <source>
        <dbReference type="Proteomes" id="UP000295164"/>
    </source>
</evidence>
<comment type="caution">
    <text evidence="8">The sequence shown here is derived from an EMBL/GenBank/DDBJ whole genome shotgun (WGS) entry which is preliminary data.</text>
</comment>
<feature type="transmembrane region" description="Helical" evidence="6">
    <location>
        <begin position="166"/>
        <end position="189"/>
    </location>
</feature>
<dbReference type="PROSITE" id="PS50109">
    <property type="entry name" value="HIS_KIN"/>
    <property type="match status" value="1"/>
</dbReference>
<dbReference type="PRINTS" id="PR00344">
    <property type="entry name" value="BCTRLSENSOR"/>
</dbReference>
<dbReference type="InterPro" id="IPR003594">
    <property type="entry name" value="HATPase_dom"/>
</dbReference>
<keyword evidence="6" id="KW-0472">Membrane</keyword>
<name>A0A4R4E5Q6_9BACT</name>
<dbReference type="InterPro" id="IPR004358">
    <property type="entry name" value="Sig_transdc_His_kin-like_C"/>
</dbReference>
<evidence type="ECO:0000313" key="8">
    <source>
        <dbReference type="EMBL" id="TCZ72985.1"/>
    </source>
</evidence>
<dbReference type="FunFam" id="3.30.565.10:FF:000006">
    <property type="entry name" value="Sensor histidine kinase WalK"/>
    <property type="match status" value="1"/>
</dbReference>
<evidence type="ECO:0000256" key="4">
    <source>
        <dbReference type="ARBA" id="ARBA00022679"/>
    </source>
</evidence>
<protein>
    <recommendedName>
        <fullName evidence="2">histidine kinase</fullName>
        <ecNumber evidence="2">2.7.13.3</ecNumber>
    </recommendedName>
</protein>
<dbReference type="SMART" id="SM00388">
    <property type="entry name" value="HisKA"/>
    <property type="match status" value="1"/>
</dbReference>
<keyword evidence="9" id="KW-1185">Reference proteome</keyword>
<dbReference type="SUPFAM" id="SSF47384">
    <property type="entry name" value="Homodimeric domain of signal transducing histidine kinase"/>
    <property type="match status" value="1"/>
</dbReference>
<evidence type="ECO:0000256" key="1">
    <source>
        <dbReference type="ARBA" id="ARBA00000085"/>
    </source>
</evidence>
<dbReference type="InterPro" id="IPR036890">
    <property type="entry name" value="HATPase_C_sf"/>
</dbReference>
<dbReference type="AlphaFoldDB" id="A0A4R4E5Q6"/>
<keyword evidence="3" id="KW-0597">Phosphoprotein</keyword>
<feature type="transmembrane region" description="Helical" evidence="6">
    <location>
        <begin position="12"/>
        <end position="30"/>
    </location>
</feature>
<dbReference type="InterPro" id="IPR005467">
    <property type="entry name" value="His_kinase_dom"/>
</dbReference>
<keyword evidence="4" id="KW-0808">Transferase</keyword>
<reference evidence="8 9" key="1">
    <citation type="submission" date="2019-03" db="EMBL/GenBank/DDBJ databases">
        <authorList>
            <person name="Kim M.K.M."/>
        </authorList>
    </citation>
    <scope>NUCLEOTIDE SEQUENCE [LARGE SCALE GENOMIC DNA]</scope>
    <source>
        <strain evidence="8 9">17J68-15</strain>
    </source>
</reference>
<dbReference type="Gene3D" id="3.30.565.10">
    <property type="entry name" value="Histidine kinase-like ATPase, C-terminal domain"/>
    <property type="match status" value="1"/>
</dbReference>
<keyword evidence="6" id="KW-1133">Transmembrane helix</keyword>
<dbReference type="PANTHER" id="PTHR43547:SF2">
    <property type="entry name" value="HYBRID SIGNAL TRANSDUCTION HISTIDINE KINASE C"/>
    <property type="match status" value="1"/>
</dbReference>
<comment type="catalytic activity">
    <reaction evidence="1">
        <text>ATP + protein L-histidine = ADP + protein N-phospho-L-histidine.</text>
        <dbReference type="EC" id="2.7.13.3"/>
    </reaction>
</comment>
<dbReference type="SUPFAM" id="SSF55874">
    <property type="entry name" value="ATPase domain of HSP90 chaperone/DNA topoisomerase II/histidine kinase"/>
    <property type="match status" value="1"/>
</dbReference>
<evidence type="ECO:0000256" key="3">
    <source>
        <dbReference type="ARBA" id="ARBA00022553"/>
    </source>
</evidence>
<accession>A0A4R4E5Q6</accession>
<dbReference type="GO" id="GO:0000155">
    <property type="term" value="F:phosphorelay sensor kinase activity"/>
    <property type="evidence" value="ECO:0007669"/>
    <property type="project" value="InterPro"/>
</dbReference>
<dbReference type="CDD" id="cd00082">
    <property type="entry name" value="HisKA"/>
    <property type="match status" value="1"/>
</dbReference>
<dbReference type="SMART" id="SM00387">
    <property type="entry name" value="HATPase_c"/>
    <property type="match status" value="1"/>
</dbReference>
<organism evidence="8 9">
    <name type="scientific">Flaviaesturariibacter aridisoli</name>
    <dbReference type="NCBI Taxonomy" id="2545761"/>
    <lineage>
        <taxon>Bacteria</taxon>
        <taxon>Pseudomonadati</taxon>
        <taxon>Bacteroidota</taxon>
        <taxon>Chitinophagia</taxon>
        <taxon>Chitinophagales</taxon>
        <taxon>Chitinophagaceae</taxon>
        <taxon>Flaviaestuariibacter</taxon>
    </lineage>
</organism>
<dbReference type="OrthoDB" id="9804645at2"/>
<evidence type="ECO:0000259" key="7">
    <source>
        <dbReference type="PROSITE" id="PS50109"/>
    </source>
</evidence>
<dbReference type="Pfam" id="PF00512">
    <property type="entry name" value="HisKA"/>
    <property type="match status" value="1"/>
</dbReference>